<feature type="transmembrane region" description="Helical" evidence="1">
    <location>
        <begin position="63"/>
        <end position="84"/>
    </location>
</feature>
<comment type="caution">
    <text evidence="2">The sequence shown here is derived from an EMBL/GenBank/DDBJ whole genome shotgun (WGS) entry which is preliminary data.</text>
</comment>
<name>A0A9X6BAI9_BACCE</name>
<dbReference type="InterPro" id="IPR046084">
    <property type="entry name" value="TrbL_4"/>
</dbReference>
<accession>A0A9X6BAI9</accession>
<reference evidence="2 3" key="1">
    <citation type="submission" date="2017-01" db="EMBL/GenBank/DDBJ databases">
        <title>Bacillus cereus isolates.</title>
        <authorList>
            <person name="Beno S.M."/>
        </authorList>
    </citation>
    <scope>NUCLEOTIDE SEQUENCE [LARGE SCALE GENOMIC DNA]</scope>
    <source>
        <strain evidence="2 3">FSL K6-1030</strain>
    </source>
</reference>
<evidence type="ECO:0000313" key="2">
    <source>
        <dbReference type="EMBL" id="OOR74872.1"/>
    </source>
</evidence>
<protein>
    <submittedName>
        <fullName evidence="2">Conjugal transfer protein TraL</fullName>
    </submittedName>
</protein>
<feature type="transmembrane region" description="Helical" evidence="1">
    <location>
        <begin position="104"/>
        <end position="122"/>
    </location>
</feature>
<keyword evidence="1" id="KW-0472">Membrane</keyword>
<dbReference type="EMBL" id="MUAU01000028">
    <property type="protein sequence ID" value="OOR74872.1"/>
    <property type="molecule type" value="Genomic_DNA"/>
</dbReference>
<dbReference type="Pfam" id="PF19597">
    <property type="entry name" value="TrbL_4"/>
    <property type="match status" value="1"/>
</dbReference>
<feature type="transmembrane region" description="Helical" evidence="1">
    <location>
        <begin position="240"/>
        <end position="267"/>
    </location>
</feature>
<dbReference type="Proteomes" id="UP000190641">
    <property type="component" value="Unassembled WGS sequence"/>
</dbReference>
<dbReference type="RefSeq" id="WP_078186586.1">
    <property type="nucleotide sequence ID" value="NZ_MUAU01000028.1"/>
</dbReference>
<dbReference type="AlphaFoldDB" id="A0A9X6BAI9"/>
<gene>
    <name evidence="2" type="ORF">BLX06_11615</name>
</gene>
<evidence type="ECO:0000256" key="1">
    <source>
        <dbReference type="SAM" id="Phobius"/>
    </source>
</evidence>
<proteinExistence type="predicted"/>
<organism evidence="2 3">
    <name type="scientific">Bacillus cereus</name>
    <dbReference type="NCBI Taxonomy" id="1396"/>
    <lineage>
        <taxon>Bacteria</taxon>
        <taxon>Bacillati</taxon>
        <taxon>Bacillota</taxon>
        <taxon>Bacilli</taxon>
        <taxon>Bacillales</taxon>
        <taxon>Bacillaceae</taxon>
        <taxon>Bacillus</taxon>
        <taxon>Bacillus cereus group</taxon>
    </lineage>
</organism>
<sequence>MWQAVKDFFTTVTNPIEAFSRWIVELSIQLLNFFLGSIVSVTKIDAEYQKVQVIQDVFSWVRFLVYALVGVIVLHQIFKQYLAISTGSIQRRTMSQIMGDIGKFAYRLLMLPLFLDIMIKLNSFWVGFISDKGLVVEQFVKYLGLNSGDKGNQSVSEIVLGNISKIYQLKMAGTVVFVAIFFLVLLAILFVMMYIQMMMRLGQIVFCYVLIPFVALSALNEEMDMYSTWWRETIAIVGTAAAQVSFLYLGLNCMLSGHAILGTGILIGVVTTPAVLQKFVYSTGVASGAGSMMKFMTRQVLMRRRG</sequence>
<keyword evidence="1" id="KW-0812">Transmembrane</keyword>
<feature type="transmembrane region" description="Helical" evidence="1">
    <location>
        <begin position="201"/>
        <end position="219"/>
    </location>
</feature>
<keyword evidence="1" id="KW-1133">Transmembrane helix</keyword>
<evidence type="ECO:0000313" key="3">
    <source>
        <dbReference type="Proteomes" id="UP000190641"/>
    </source>
</evidence>
<feature type="transmembrane region" description="Helical" evidence="1">
    <location>
        <begin position="175"/>
        <end position="195"/>
    </location>
</feature>